<dbReference type="Gene3D" id="2.60.120.10">
    <property type="entry name" value="Jelly Rolls"/>
    <property type="match status" value="1"/>
</dbReference>
<accession>A0A841TFU6</accession>
<proteinExistence type="predicted"/>
<evidence type="ECO:0000313" key="2">
    <source>
        <dbReference type="Proteomes" id="UP000574133"/>
    </source>
</evidence>
<comment type="caution">
    <text evidence="1">The sequence shown here is derived from an EMBL/GenBank/DDBJ whole genome shotgun (WGS) entry which is preliminary data.</text>
</comment>
<organism evidence="1 2">
    <name type="scientific">Cohnella lubricantis</name>
    <dbReference type="NCBI Taxonomy" id="2163172"/>
    <lineage>
        <taxon>Bacteria</taxon>
        <taxon>Bacillati</taxon>
        <taxon>Bacillota</taxon>
        <taxon>Bacilli</taxon>
        <taxon>Bacillales</taxon>
        <taxon>Paenibacillaceae</taxon>
        <taxon>Cohnella</taxon>
    </lineage>
</organism>
<gene>
    <name evidence="1" type="ORF">H4Q31_10820</name>
</gene>
<dbReference type="InterPro" id="IPR011051">
    <property type="entry name" value="RmlC_Cupin_sf"/>
</dbReference>
<dbReference type="AlphaFoldDB" id="A0A841TFU6"/>
<protein>
    <submittedName>
        <fullName evidence="1">Cupin</fullName>
    </submittedName>
</protein>
<dbReference type="RefSeq" id="WP_185179096.1">
    <property type="nucleotide sequence ID" value="NZ_CBCSEP010000043.1"/>
</dbReference>
<name>A0A841TFU6_9BACL</name>
<dbReference type="Proteomes" id="UP000574133">
    <property type="component" value="Unassembled WGS sequence"/>
</dbReference>
<reference evidence="1 2" key="1">
    <citation type="submission" date="2020-08" db="EMBL/GenBank/DDBJ databases">
        <title>Cohnella phylogeny.</title>
        <authorList>
            <person name="Dunlap C."/>
        </authorList>
    </citation>
    <scope>NUCLEOTIDE SEQUENCE [LARGE SCALE GENOMIC DNA]</scope>
    <source>
        <strain evidence="1 2">DSM 103658</strain>
    </source>
</reference>
<dbReference type="InterPro" id="IPR014710">
    <property type="entry name" value="RmlC-like_jellyroll"/>
</dbReference>
<keyword evidence="2" id="KW-1185">Reference proteome</keyword>
<sequence length="121" mass="13163">MIIYSFSPDVGKPISAYDSQNLMMSRILNGAAEEIHMGCMHLGAGGTVGLHRASIPQLLLIVQGEGVVIGQEKQEVPIRSGMAAYWEEGEWHETRTENGLTAIVIESPALIVRMPETQTSN</sequence>
<dbReference type="EMBL" id="JACJVN010000038">
    <property type="protein sequence ID" value="MBB6677817.1"/>
    <property type="molecule type" value="Genomic_DNA"/>
</dbReference>
<dbReference type="SUPFAM" id="SSF51182">
    <property type="entry name" value="RmlC-like cupins"/>
    <property type="match status" value="1"/>
</dbReference>
<evidence type="ECO:0000313" key="1">
    <source>
        <dbReference type="EMBL" id="MBB6677817.1"/>
    </source>
</evidence>